<keyword evidence="2" id="KW-1185">Reference proteome</keyword>
<dbReference type="Proteomes" id="UP000735302">
    <property type="component" value="Unassembled WGS sequence"/>
</dbReference>
<organism evidence="1 2">
    <name type="scientific">Plakobranchus ocellatus</name>
    <dbReference type="NCBI Taxonomy" id="259542"/>
    <lineage>
        <taxon>Eukaryota</taxon>
        <taxon>Metazoa</taxon>
        <taxon>Spiralia</taxon>
        <taxon>Lophotrochozoa</taxon>
        <taxon>Mollusca</taxon>
        <taxon>Gastropoda</taxon>
        <taxon>Heterobranchia</taxon>
        <taxon>Euthyneura</taxon>
        <taxon>Panpulmonata</taxon>
        <taxon>Sacoglossa</taxon>
        <taxon>Placobranchoidea</taxon>
        <taxon>Plakobranchidae</taxon>
        <taxon>Plakobranchus</taxon>
    </lineage>
</organism>
<evidence type="ECO:0000313" key="2">
    <source>
        <dbReference type="Proteomes" id="UP000735302"/>
    </source>
</evidence>
<reference evidence="1 2" key="1">
    <citation type="journal article" date="2021" name="Elife">
        <title>Chloroplast acquisition without the gene transfer in kleptoplastic sea slugs, Plakobranchus ocellatus.</title>
        <authorList>
            <person name="Maeda T."/>
            <person name="Takahashi S."/>
            <person name="Yoshida T."/>
            <person name="Shimamura S."/>
            <person name="Takaki Y."/>
            <person name="Nagai Y."/>
            <person name="Toyoda A."/>
            <person name="Suzuki Y."/>
            <person name="Arimoto A."/>
            <person name="Ishii H."/>
            <person name="Satoh N."/>
            <person name="Nishiyama T."/>
            <person name="Hasebe M."/>
            <person name="Maruyama T."/>
            <person name="Minagawa J."/>
            <person name="Obokata J."/>
            <person name="Shigenobu S."/>
        </authorList>
    </citation>
    <scope>NUCLEOTIDE SEQUENCE [LARGE SCALE GENOMIC DNA]</scope>
</reference>
<evidence type="ECO:0000313" key="1">
    <source>
        <dbReference type="EMBL" id="GFN75837.1"/>
    </source>
</evidence>
<accession>A0AAV3Y048</accession>
<protein>
    <submittedName>
        <fullName evidence="1">Uncharacterized protein</fullName>
    </submittedName>
</protein>
<gene>
    <name evidence="1" type="ORF">PoB_000234300</name>
</gene>
<sequence>MCPLFFSMDHHNFARYLTKYIIPLLNLNDAHPSAEEFITCKGFSVSRSPASEARTALDLTIEQTINRHAKCKGRMQMSTTSVSQVTKRLVLLLHF</sequence>
<dbReference type="AlphaFoldDB" id="A0AAV3Y048"/>
<proteinExistence type="predicted"/>
<name>A0AAV3Y048_9GAST</name>
<dbReference type="EMBL" id="BLXT01000300">
    <property type="protein sequence ID" value="GFN75837.1"/>
    <property type="molecule type" value="Genomic_DNA"/>
</dbReference>
<comment type="caution">
    <text evidence="1">The sequence shown here is derived from an EMBL/GenBank/DDBJ whole genome shotgun (WGS) entry which is preliminary data.</text>
</comment>